<keyword evidence="2" id="KW-1185">Reference proteome</keyword>
<evidence type="ECO:0000313" key="1">
    <source>
        <dbReference type="EMBL" id="MQY24178.1"/>
    </source>
</evidence>
<organism evidence="1 2">
    <name type="scientific">Nocardia macrotermitis</name>
    <dbReference type="NCBI Taxonomy" id="2585198"/>
    <lineage>
        <taxon>Bacteria</taxon>
        <taxon>Bacillati</taxon>
        <taxon>Actinomycetota</taxon>
        <taxon>Actinomycetes</taxon>
        <taxon>Mycobacteriales</taxon>
        <taxon>Nocardiaceae</taxon>
        <taxon>Nocardia</taxon>
    </lineage>
</organism>
<reference evidence="1 2" key="1">
    <citation type="submission" date="2019-10" db="EMBL/GenBank/DDBJ databases">
        <title>Nocardia macrotermitis sp. nov. and Nocardia aurantia sp. nov., isolated from the gut of fungus growing-termite Macrotermes natalensis.</title>
        <authorList>
            <person name="Benndorf R."/>
            <person name="Schwitalla J."/>
            <person name="Martin K."/>
            <person name="De Beer W."/>
            <person name="Kaster A.-K."/>
            <person name="Vollmers J."/>
            <person name="Poulsen M."/>
            <person name="Beemelmanns C."/>
        </authorList>
    </citation>
    <scope>NUCLEOTIDE SEQUENCE [LARGE SCALE GENOMIC DNA]</scope>
    <source>
        <strain evidence="1 2">RB20</strain>
    </source>
</reference>
<gene>
    <name evidence="1" type="ORF">NRB20_73110</name>
</gene>
<dbReference type="RefSeq" id="WP_153415906.1">
    <property type="nucleotide sequence ID" value="NZ_WEGK01000028.1"/>
</dbReference>
<dbReference type="OrthoDB" id="9808666at2"/>
<proteinExistence type="predicted"/>
<name>A0A7K0DET1_9NOCA</name>
<evidence type="ECO:0000313" key="2">
    <source>
        <dbReference type="Proteomes" id="UP000438448"/>
    </source>
</evidence>
<dbReference type="EMBL" id="WEGK01000028">
    <property type="protein sequence ID" value="MQY24178.1"/>
    <property type="molecule type" value="Genomic_DNA"/>
</dbReference>
<comment type="caution">
    <text evidence="1">The sequence shown here is derived from an EMBL/GenBank/DDBJ whole genome shotgun (WGS) entry which is preliminary data.</text>
</comment>
<accession>A0A7K0DET1</accession>
<dbReference type="AlphaFoldDB" id="A0A7K0DET1"/>
<dbReference type="Proteomes" id="UP000438448">
    <property type="component" value="Unassembled WGS sequence"/>
</dbReference>
<sequence length="108" mass="11663">MARYVIDAVTLLHLVDTELPIDPSHQLVAPNSIRSAALQLLLGRVYFAGSARVAVSMTAGGSSRAWTRSEAFVKCEQLAQDGECTPGRRGCFCRLGDALRMRGTRRGG</sequence>
<protein>
    <submittedName>
        <fullName evidence="1">Uncharacterized protein</fullName>
    </submittedName>
</protein>